<proteinExistence type="predicted"/>
<evidence type="ECO:0000256" key="6">
    <source>
        <dbReference type="ARBA" id="ARBA00023288"/>
    </source>
</evidence>
<evidence type="ECO:0000256" key="7">
    <source>
        <dbReference type="SAM" id="MobiDB-lite"/>
    </source>
</evidence>
<feature type="signal peptide" evidence="8">
    <location>
        <begin position="1"/>
        <end position="19"/>
    </location>
</feature>
<dbReference type="InterPro" id="IPR032831">
    <property type="entry name" value="LptM_cons"/>
</dbReference>
<dbReference type="PROSITE" id="PS51257">
    <property type="entry name" value="PROKAR_LIPOPROTEIN"/>
    <property type="match status" value="1"/>
</dbReference>
<keyword evidence="5" id="KW-0998">Cell outer membrane</keyword>
<keyword evidence="2 8" id="KW-0732">Signal</keyword>
<feature type="compositionally biased region" description="Acidic residues" evidence="7">
    <location>
        <begin position="43"/>
        <end position="56"/>
    </location>
</feature>
<accession>A0A1Q8TB32</accession>
<feature type="region of interest" description="Disordered" evidence="7">
    <location>
        <begin position="24"/>
        <end position="69"/>
    </location>
</feature>
<dbReference type="AlphaFoldDB" id="A0A1Q8TB32"/>
<evidence type="ECO:0000256" key="3">
    <source>
        <dbReference type="ARBA" id="ARBA00023136"/>
    </source>
</evidence>
<keyword evidence="4" id="KW-0564">Palmitate</keyword>
<dbReference type="GO" id="GO:0009279">
    <property type="term" value="C:cell outer membrane"/>
    <property type="evidence" value="ECO:0007669"/>
    <property type="project" value="UniProtKB-SubCell"/>
</dbReference>
<evidence type="ECO:0000256" key="5">
    <source>
        <dbReference type="ARBA" id="ARBA00023237"/>
    </source>
</evidence>
<feature type="chain" id="PRO_5010337829" description="Lipopeptide" evidence="8">
    <location>
        <begin position="20"/>
        <end position="69"/>
    </location>
</feature>
<keyword evidence="6" id="KW-0449">Lipoprotein</keyword>
<dbReference type="NCBIfam" id="NF047847">
    <property type="entry name" value="SS_mature_LptM"/>
    <property type="match status" value="1"/>
</dbReference>
<gene>
    <name evidence="9" type="ORF">BTW10_12700</name>
</gene>
<evidence type="ECO:0000256" key="2">
    <source>
        <dbReference type="ARBA" id="ARBA00022729"/>
    </source>
</evidence>
<evidence type="ECO:0000256" key="4">
    <source>
        <dbReference type="ARBA" id="ARBA00023139"/>
    </source>
</evidence>
<evidence type="ECO:0008006" key="11">
    <source>
        <dbReference type="Google" id="ProtNLM"/>
    </source>
</evidence>
<name>A0A1Q8TB32_9GAMM</name>
<dbReference type="STRING" id="223900.GCA_000821045_00483"/>
<evidence type="ECO:0000256" key="8">
    <source>
        <dbReference type="SAM" id="SignalP"/>
    </source>
</evidence>
<feature type="compositionally biased region" description="Low complexity" evidence="7">
    <location>
        <begin position="57"/>
        <end position="69"/>
    </location>
</feature>
<sequence>MMRLLPITAALGIALLALAGCGQKGPLYMPDDEQASEQYDPADAYEDDADQDEDAAAGDASSQSDSDAD</sequence>
<evidence type="ECO:0000256" key="1">
    <source>
        <dbReference type="ARBA" id="ARBA00004459"/>
    </source>
</evidence>
<comment type="caution">
    <text evidence="9">The sequence shown here is derived from an EMBL/GenBank/DDBJ whole genome shotgun (WGS) entry which is preliminary data.</text>
</comment>
<comment type="subcellular location">
    <subcellularLocation>
        <location evidence="1">Cell outer membrane</location>
        <topology evidence="1">Lipid-anchor</topology>
    </subcellularLocation>
</comment>
<keyword evidence="3" id="KW-0472">Membrane</keyword>
<evidence type="ECO:0000313" key="9">
    <source>
        <dbReference type="EMBL" id="OLO10828.1"/>
    </source>
</evidence>
<keyword evidence="10" id="KW-1185">Reference proteome</keyword>
<evidence type="ECO:0000313" key="10">
    <source>
        <dbReference type="Proteomes" id="UP000186806"/>
    </source>
</evidence>
<dbReference type="Proteomes" id="UP000186806">
    <property type="component" value="Unassembled WGS sequence"/>
</dbReference>
<dbReference type="Pfam" id="PF13627">
    <property type="entry name" value="LptM_cons"/>
    <property type="match status" value="1"/>
</dbReference>
<organism evidence="9 10">
    <name type="scientific">Chromohalobacter japonicus</name>
    <dbReference type="NCBI Taxonomy" id="223900"/>
    <lineage>
        <taxon>Bacteria</taxon>
        <taxon>Pseudomonadati</taxon>
        <taxon>Pseudomonadota</taxon>
        <taxon>Gammaproteobacteria</taxon>
        <taxon>Oceanospirillales</taxon>
        <taxon>Halomonadaceae</taxon>
        <taxon>Chromohalobacter</taxon>
    </lineage>
</organism>
<protein>
    <recommendedName>
        <fullName evidence="11">Lipopeptide</fullName>
    </recommendedName>
</protein>
<dbReference type="EMBL" id="MSDQ01000031">
    <property type="protein sequence ID" value="OLO10828.1"/>
    <property type="molecule type" value="Genomic_DNA"/>
</dbReference>
<reference evidence="9 10" key="1">
    <citation type="submission" date="2016-12" db="EMBL/GenBank/DDBJ databases">
        <title>Draft genome sequences of strains Salinicola socius SMB35, Salinicola sp. MH3R3-1 and Chromohalobacter sp. SMB17 from the Verkhnekamsk potash mining region of Russia.</title>
        <authorList>
            <person name="Mavrodi D.V."/>
            <person name="Olsson B.E."/>
            <person name="Korsakova E.S."/>
            <person name="Pyankova A."/>
            <person name="Mavrodi O.V."/>
            <person name="Plotnikova E.G."/>
        </authorList>
    </citation>
    <scope>NUCLEOTIDE SEQUENCE [LARGE SCALE GENOMIC DNA]</scope>
    <source>
        <strain evidence="9 10">SMB17</strain>
    </source>
</reference>